<evidence type="ECO:0000256" key="1">
    <source>
        <dbReference type="ARBA" id="ARBA00022741"/>
    </source>
</evidence>
<dbReference type="Pfam" id="PF00005">
    <property type="entry name" value="ABC_tran"/>
    <property type="match status" value="1"/>
</dbReference>
<dbReference type="EMBL" id="CP017766">
    <property type="protein sequence ID" value="AUB54935.1"/>
    <property type="molecule type" value="Genomic_DNA"/>
</dbReference>
<evidence type="ECO:0000256" key="2">
    <source>
        <dbReference type="ARBA" id="ARBA00022840"/>
    </source>
</evidence>
<dbReference type="GO" id="GO:0016887">
    <property type="term" value="F:ATP hydrolysis activity"/>
    <property type="evidence" value="ECO:0007669"/>
    <property type="project" value="InterPro"/>
</dbReference>
<dbReference type="GO" id="GO:0005524">
    <property type="term" value="F:ATP binding"/>
    <property type="evidence" value="ECO:0007669"/>
    <property type="project" value="UniProtKB-KW"/>
</dbReference>
<dbReference type="InterPro" id="IPR003593">
    <property type="entry name" value="AAA+_ATPase"/>
</dbReference>
<organism evidence="4 5">
    <name type="scientific">Methanobacterium subterraneum</name>
    <dbReference type="NCBI Taxonomy" id="59277"/>
    <lineage>
        <taxon>Archaea</taxon>
        <taxon>Methanobacteriati</taxon>
        <taxon>Methanobacteriota</taxon>
        <taxon>Methanomada group</taxon>
        <taxon>Methanobacteria</taxon>
        <taxon>Methanobacteriales</taxon>
        <taxon>Methanobacteriaceae</taxon>
        <taxon>Methanobacterium</taxon>
    </lineage>
</organism>
<reference evidence="4 5" key="1">
    <citation type="submission" date="2016-10" db="EMBL/GenBank/DDBJ databases">
        <title>Comparative genomics between deep and shallow subseafloor isolates.</title>
        <authorList>
            <person name="Ishii S."/>
            <person name="Miller J.R."/>
            <person name="Sutton G."/>
            <person name="Suzuki S."/>
            <person name="Methe B."/>
            <person name="Inagaki F."/>
            <person name="Imachi H."/>
        </authorList>
    </citation>
    <scope>NUCLEOTIDE SEQUENCE [LARGE SCALE GENOMIC DNA]</scope>
    <source>
        <strain evidence="4 5">MO-MB1</strain>
    </source>
</reference>
<gene>
    <name evidence="4" type="ORF">BK007_02125</name>
</gene>
<dbReference type="InterPro" id="IPR003439">
    <property type="entry name" value="ABC_transporter-like_ATP-bd"/>
</dbReference>
<dbReference type="PROSITE" id="PS50893">
    <property type="entry name" value="ABC_TRANSPORTER_2"/>
    <property type="match status" value="1"/>
</dbReference>
<feature type="domain" description="ABC transporter" evidence="3">
    <location>
        <begin position="9"/>
        <end position="236"/>
    </location>
</feature>
<evidence type="ECO:0000313" key="4">
    <source>
        <dbReference type="EMBL" id="AUB54935.1"/>
    </source>
</evidence>
<dbReference type="AlphaFoldDB" id="A0A2H4VA22"/>
<dbReference type="OrthoDB" id="31298at2157"/>
<keyword evidence="1" id="KW-0547">Nucleotide-binding</keyword>
<keyword evidence="2 4" id="KW-0067">ATP-binding</keyword>
<evidence type="ECO:0000259" key="3">
    <source>
        <dbReference type="PROSITE" id="PS50893"/>
    </source>
</evidence>
<dbReference type="GeneID" id="35120352"/>
<dbReference type="PANTHER" id="PTHR43038:SF3">
    <property type="entry name" value="ABC TRANSPORTER G FAMILY MEMBER 20 ISOFORM X1"/>
    <property type="match status" value="1"/>
</dbReference>
<accession>A0A2H4VA22</accession>
<dbReference type="SMART" id="SM00382">
    <property type="entry name" value="AAA"/>
    <property type="match status" value="1"/>
</dbReference>
<evidence type="ECO:0000313" key="5">
    <source>
        <dbReference type="Proteomes" id="UP000232806"/>
    </source>
</evidence>
<dbReference type="RefSeq" id="WP_100904913.1">
    <property type="nucleotide sequence ID" value="NZ_CP017766.1"/>
</dbReference>
<proteinExistence type="predicted"/>
<dbReference type="SUPFAM" id="SSF52540">
    <property type="entry name" value="P-loop containing nucleoside triphosphate hydrolases"/>
    <property type="match status" value="1"/>
</dbReference>
<name>A0A2H4VA22_9EURY</name>
<dbReference type="PANTHER" id="PTHR43038">
    <property type="entry name" value="ATP-BINDING CASSETTE, SUB-FAMILY H, MEMBER 1"/>
    <property type="match status" value="1"/>
</dbReference>
<dbReference type="Gene3D" id="3.40.50.300">
    <property type="entry name" value="P-loop containing nucleotide triphosphate hydrolases"/>
    <property type="match status" value="1"/>
</dbReference>
<sequence>MTKDYEQAIETMELTKRFRNFIAVNNLDLKVKKGEIYGLLGPNGAGKTTLIKMLCSILNPSTGSARVLGEQIPDGNIVSRIGYMPQETGVYLDLTVDQNLNFYGRVFNLDKNEIEKRKDELLKFVALGDWKHEMVENLSGGMKHRVSLACTLIHQPELLFLDEPTVGVDPELRVSFWDYFYQLRQKGVTILITTHYMDEARNCDRIGFMQHGHLIAEDAPLKLLEESGKDSLEDAFLVFSRHDENRMRGLK</sequence>
<protein>
    <submittedName>
        <fullName evidence="4">ABC transporter ATP-binding protein</fullName>
    </submittedName>
</protein>
<dbReference type="Proteomes" id="UP000232806">
    <property type="component" value="Chromosome"/>
</dbReference>
<dbReference type="InterPro" id="IPR027417">
    <property type="entry name" value="P-loop_NTPase"/>
</dbReference>